<keyword evidence="3" id="KW-0808">Transferase</keyword>
<keyword evidence="4" id="KW-1185">Reference proteome</keyword>
<gene>
    <name evidence="3" type="ORF">SAMN05216290_2822</name>
</gene>
<sequence length="497" mass="58601">MKDILLQDLIEEASEKARRFHLYHNYQEISYQRNQRRLDNAPDKEIKIPLEWNDDPKHNPFYVLKKKNQIVNSITHKLLNGLYKPNKPFQKEIPKKGGGIRKISIYQIPDAAVSDRFYTNLLAKNRHRFSSLSYAYRNDRNVHFAIQDIAHELKEVPRIYVAEFDFSNFFGSIRHDYIFEQLEENSFLVSDLEKQVIEAFLKDFQVGIPLGTSISLFIANLICWKLDRRFEDEGVRFARYADDTIVWSKDYNQIVKAFDIITSFSKETGIEINYNKSDGISILQREELKSEFLATKRYIEFLGYKISTKSISIKDSSVHKIKNQISYLLYRNLIQPIATIPFKASNKPANNMDKDFVTAIMQIRRYLYGNMTEVTLKRYISGAYKRLSFKGIMSFYPLINDEEQMKELDRWLVSTIMNVLKKRKRIYLKHIPTFDVNQFPFNCTKDSLIIQCRSMVLRDKKGLVELPSFLRIHQALKIGLKNEGIEKVMNPKSIYYF</sequence>
<dbReference type="InterPro" id="IPR000477">
    <property type="entry name" value="RT_dom"/>
</dbReference>
<accession>A0A1I0QX31</accession>
<evidence type="ECO:0000313" key="3">
    <source>
        <dbReference type="EMBL" id="SEW32095.1"/>
    </source>
</evidence>
<evidence type="ECO:0000259" key="2">
    <source>
        <dbReference type="PROSITE" id="PS50878"/>
    </source>
</evidence>
<dbReference type="OrthoDB" id="9780724at2"/>
<name>A0A1I0QX31_9BACT</name>
<reference evidence="4" key="1">
    <citation type="submission" date="2016-10" db="EMBL/GenBank/DDBJ databases">
        <authorList>
            <person name="Varghese N."/>
            <person name="Submissions S."/>
        </authorList>
    </citation>
    <scope>NUCLEOTIDE SEQUENCE [LARGE SCALE GENOMIC DNA]</scope>
    <source>
        <strain evidence="4">CGMCC 1.12402</strain>
    </source>
</reference>
<dbReference type="Proteomes" id="UP000199437">
    <property type="component" value="Unassembled WGS sequence"/>
</dbReference>
<feature type="domain" description="Reverse transcriptase" evidence="2">
    <location>
        <begin position="74"/>
        <end position="306"/>
    </location>
</feature>
<dbReference type="PROSITE" id="PS50878">
    <property type="entry name" value="RT_POL"/>
    <property type="match status" value="1"/>
</dbReference>
<dbReference type="PANTHER" id="PTHR34047:SF8">
    <property type="entry name" value="PROTEIN YKFC"/>
    <property type="match status" value="1"/>
</dbReference>
<organism evidence="3 4">
    <name type="scientific">Roseivirga pacifica</name>
    <dbReference type="NCBI Taxonomy" id="1267423"/>
    <lineage>
        <taxon>Bacteria</taxon>
        <taxon>Pseudomonadati</taxon>
        <taxon>Bacteroidota</taxon>
        <taxon>Cytophagia</taxon>
        <taxon>Cytophagales</taxon>
        <taxon>Roseivirgaceae</taxon>
        <taxon>Roseivirga</taxon>
    </lineage>
</organism>
<dbReference type="InterPro" id="IPR043502">
    <property type="entry name" value="DNA/RNA_pol_sf"/>
</dbReference>
<dbReference type="STRING" id="1267423.SAMN05216290_2822"/>
<keyword evidence="3" id="KW-0548">Nucleotidyltransferase</keyword>
<dbReference type="EMBL" id="FOIR01000002">
    <property type="protein sequence ID" value="SEW32095.1"/>
    <property type="molecule type" value="Genomic_DNA"/>
</dbReference>
<dbReference type="SUPFAM" id="SSF56672">
    <property type="entry name" value="DNA/RNA polymerases"/>
    <property type="match status" value="1"/>
</dbReference>
<proteinExistence type="inferred from homology"/>
<dbReference type="Pfam" id="PF00078">
    <property type="entry name" value="RVT_1"/>
    <property type="match status" value="1"/>
</dbReference>
<evidence type="ECO:0000313" key="4">
    <source>
        <dbReference type="Proteomes" id="UP000199437"/>
    </source>
</evidence>
<protein>
    <submittedName>
        <fullName evidence="3">Retron-type reverse transcriptase</fullName>
    </submittedName>
</protein>
<dbReference type="AlphaFoldDB" id="A0A1I0QX31"/>
<dbReference type="RefSeq" id="WP_090259206.1">
    <property type="nucleotide sequence ID" value="NZ_FOIR01000002.1"/>
</dbReference>
<keyword evidence="3" id="KW-0695">RNA-directed DNA polymerase</keyword>
<comment type="similarity">
    <text evidence="1">Belongs to the bacterial reverse transcriptase family.</text>
</comment>
<dbReference type="InterPro" id="IPR051083">
    <property type="entry name" value="GrpII_Intron_Splice-Mob/Def"/>
</dbReference>
<dbReference type="PANTHER" id="PTHR34047">
    <property type="entry name" value="NUCLEAR INTRON MATURASE 1, MITOCHONDRIAL-RELATED"/>
    <property type="match status" value="1"/>
</dbReference>
<evidence type="ECO:0000256" key="1">
    <source>
        <dbReference type="ARBA" id="ARBA00034120"/>
    </source>
</evidence>
<dbReference type="GO" id="GO:0003964">
    <property type="term" value="F:RNA-directed DNA polymerase activity"/>
    <property type="evidence" value="ECO:0007669"/>
    <property type="project" value="UniProtKB-KW"/>
</dbReference>
<dbReference type="GeneID" id="99987507"/>